<feature type="compositionally biased region" description="Polar residues" evidence="1">
    <location>
        <begin position="349"/>
        <end position="361"/>
    </location>
</feature>
<dbReference type="PANTHER" id="PTHR47266">
    <property type="entry name" value="ENDONUCLEASE-RELATED"/>
    <property type="match status" value="1"/>
</dbReference>
<evidence type="ECO:0000259" key="2">
    <source>
        <dbReference type="PROSITE" id="PS50994"/>
    </source>
</evidence>
<organism evidence="3 4">
    <name type="scientific">Vitis vinifera</name>
    <name type="common">Grape</name>
    <dbReference type="NCBI Taxonomy" id="29760"/>
    <lineage>
        <taxon>Eukaryota</taxon>
        <taxon>Viridiplantae</taxon>
        <taxon>Streptophyta</taxon>
        <taxon>Embryophyta</taxon>
        <taxon>Tracheophyta</taxon>
        <taxon>Spermatophyta</taxon>
        <taxon>Magnoliopsida</taxon>
        <taxon>eudicotyledons</taxon>
        <taxon>Gunneridae</taxon>
        <taxon>Pentapetalae</taxon>
        <taxon>rosids</taxon>
        <taxon>Vitales</taxon>
        <taxon>Vitaceae</taxon>
        <taxon>Viteae</taxon>
        <taxon>Vitis</taxon>
    </lineage>
</organism>
<dbReference type="GO" id="GO:0003676">
    <property type="term" value="F:nucleic acid binding"/>
    <property type="evidence" value="ECO:0007669"/>
    <property type="project" value="InterPro"/>
</dbReference>
<gene>
    <name evidence="3" type="primary">pol_1868</name>
    <name evidence="3" type="ORF">CK203_056280</name>
</gene>
<dbReference type="Pfam" id="PF00665">
    <property type="entry name" value="rve"/>
    <property type="match status" value="1"/>
</dbReference>
<accession>A0A438FSA3</accession>
<dbReference type="InterPro" id="IPR052160">
    <property type="entry name" value="Gypsy_RT_Integrase-like"/>
</dbReference>
<dbReference type="SUPFAM" id="SSF53098">
    <property type="entry name" value="Ribonuclease H-like"/>
    <property type="match status" value="1"/>
</dbReference>
<evidence type="ECO:0000256" key="1">
    <source>
        <dbReference type="SAM" id="MobiDB-lite"/>
    </source>
</evidence>
<dbReference type="InterPro" id="IPR012337">
    <property type="entry name" value="RNaseH-like_sf"/>
</dbReference>
<evidence type="ECO:0000313" key="4">
    <source>
        <dbReference type="Proteomes" id="UP000288805"/>
    </source>
</evidence>
<evidence type="ECO:0000313" key="3">
    <source>
        <dbReference type="EMBL" id="RVW62832.1"/>
    </source>
</evidence>
<protein>
    <submittedName>
        <fullName evidence="3">Pol polyprotein</fullName>
    </submittedName>
</protein>
<feature type="domain" description="Integrase catalytic" evidence="2">
    <location>
        <begin position="39"/>
        <end position="203"/>
    </location>
</feature>
<feature type="compositionally biased region" description="Low complexity" evidence="1">
    <location>
        <begin position="297"/>
        <end position="306"/>
    </location>
</feature>
<name>A0A438FSA3_VITVI</name>
<dbReference type="InterPro" id="IPR036397">
    <property type="entry name" value="RNaseH_sf"/>
</dbReference>
<reference evidence="3 4" key="1">
    <citation type="journal article" date="2018" name="PLoS Genet.">
        <title>Population sequencing reveals clonal diversity and ancestral inbreeding in the grapevine cultivar Chardonnay.</title>
        <authorList>
            <person name="Roach M.J."/>
            <person name="Johnson D.L."/>
            <person name="Bohlmann J."/>
            <person name="van Vuuren H.J."/>
            <person name="Jones S.J."/>
            <person name="Pretorius I.S."/>
            <person name="Schmidt S.A."/>
            <person name="Borneman A.R."/>
        </authorList>
    </citation>
    <scope>NUCLEOTIDE SEQUENCE [LARGE SCALE GENOMIC DNA]</scope>
    <source>
        <strain evidence="4">cv. Chardonnay</strain>
        <tissue evidence="3">Leaf</tissue>
    </source>
</reference>
<feature type="region of interest" description="Disordered" evidence="1">
    <location>
        <begin position="297"/>
        <end position="326"/>
    </location>
</feature>
<dbReference type="PROSITE" id="PS50994">
    <property type="entry name" value="INTEGRASE"/>
    <property type="match status" value="1"/>
</dbReference>
<dbReference type="GO" id="GO:0015074">
    <property type="term" value="P:DNA integration"/>
    <property type="evidence" value="ECO:0007669"/>
    <property type="project" value="InterPro"/>
</dbReference>
<dbReference type="EMBL" id="QGNW01000758">
    <property type="protein sequence ID" value="RVW62832.1"/>
    <property type="molecule type" value="Genomic_DNA"/>
</dbReference>
<dbReference type="AlphaFoldDB" id="A0A438FSA3"/>
<dbReference type="Proteomes" id="UP000288805">
    <property type="component" value="Unassembled WGS sequence"/>
</dbReference>
<proteinExistence type="predicted"/>
<feature type="compositionally biased region" description="Basic residues" evidence="1">
    <location>
        <begin position="307"/>
        <end position="318"/>
    </location>
</feature>
<dbReference type="InterPro" id="IPR001584">
    <property type="entry name" value="Integrase_cat-core"/>
</dbReference>
<sequence length="578" mass="64914">MKVLQSSFTWPSLFKDSHIMCRSCDRCQRLGKLTKRNQMPMNPILIVDLFDVWGIDFMGPFPMSFGNSYILVGVDYVSKWVEAIPCKHNDHRVVLKFLKENIFSRFGVPKAIISDGGTHFCNKPFETLLSKYGVKHKVATPYHPQTSGQVELANREIKNILMKVVITSRKDWSIKLHDSLWAYRTAYKTILGISPYRLVYGKACHLPVEVEYKAWWAIKRLNMDLIRAGAKRCLDLNEMEELRNDAYINSKVAKQRMKKWHDQLISNKELRNGQRVLLLTQGSISFQGSSSQESMVIASSHSLSRSSQKKRKSTSLSHKKPDQRRILTTRAQHTAILRQIQHHLGITSTPEHAIPSSSEPSQAPPFVDQPMHHQEPPTGEAAEPSFPQQTPCHSGGYAIVRVCDVGKRRVPSWGVRMELLRIRSASRVLLGNPDGVAPDRGARHVSSWGIRMELLRIVMRAPCHQGKRSLHHAHADGPPCDVPSSPDIPHPEFYPGDVPPSPDISHPADISGWERRTFQLPRSDISGSADSAYPESFAAILHSADSAYPESFSAILHSADSAYPESIAAILHSVAVFS</sequence>
<feature type="region of interest" description="Disordered" evidence="1">
    <location>
        <begin position="349"/>
        <end position="390"/>
    </location>
</feature>
<dbReference type="Gene3D" id="3.30.420.10">
    <property type="entry name" value="Ribonuclease H-like superfamily/Ribonuclease H"/>
    <property type="match status" value="1"/>
</dbReference>
<comment type="caution">
    <text evidence="3">The sequence shown here is derived from an EMBL/GenBank/DDBJ whole genome shotgun (WGS) entry which is preliminary data.</text>
</comment>
<feature type="region of interest" description="Disordered" evidence="1">
    <location>
        <begin position="469"/>
        <end position="493"/>
    </location>
</feature>